<dbReference type="PATRIC" id="fig|1469144.10.peg.2315"/>
<reference evidence="6" key="1">
    <citation type="submission" date="2015-02" db="EMBL/GenBank/DDBJ databases">
        <title>Physiological reanalysis, assessment of diazotrophy, and genome sequences of multiple isolates of Streptomyces thermoautotrophicus.</title>
        <authorList>
            <person name="MacKellar D.C."/>
            <person name="Lieber L."/>
            <person name="Norman J."/>
            <person name="Bolger A."/>
            <person name="Tobin C."/>
            <person name="Murray J.W."/>
            <person name="Friesen M."/>
            <person name="Prell J."/>
        </authorList>
    </citation>
    <scope>NUCLEOTIDE SEQUENCE [LARGE SCALE GENOMIC DNA]</scope>
    <source>
        <strain evidence="6">UBT1</strain>
    </source>
</reference>
<gene>
    <name evidence="2" type="ORF">LI90_2135</name>
    <name evidence="3" type="ORF">TH66_06135</name>
    <name evidence="4" type="ORF">TR74_06565</name>
</gene>
<feature type="domain" description="NADP-dependent oxidoreductase" evidence="1">
    <location>
        <begin position="16"/>
        <end position="257"/>
    </location>
</feature>
<reference evidence="5" key="4">
    <citation type="submission" date="2015-04" db="EMBL/GenBank/DDBJ databases">
        <title>Physiological reanalysis, assessment of diazotrophy, and genome sequences of multiple isolates of Streptomyces thermoautotrophicus.</title>
        <authorList>
            <person name="MacKellar D.C."/>
            <person name="Lieber L."/>
            <person name="Norman J."/>
            <person name="Bolger A."/>
            <person name="Tobin C."/>
            <person name="Murray J.W."/>
            <person name="Chang R."/>
            <person name="Ford T."/>
            <person name="Nguyen P.Q."/>
            <person name="Woodward J."/>
            <person name="Permingeat H."/>
            <person name="Joshi N.S."/>
            <person name="Silver P.A."/>
            <person name="Usadel B."/>
            <person name="Rutherford A.W."/>
            <person name="Friesen M."/>
            <person name="Prell J."/>
        </authorList>
    </citation>
    <scope>NUCLEOTIDE SEQUENCE [LARGE SCALE GENOMIC DNA]</scope>
    <source>
        <strain evidence="5">H1</strain>
    </source>
</reference>
<proteinExistence type="predicted"/>
<evidence type="ECO:0000313" key="7">
    <source>
        <dbReference type="Proteomes" id="UP000070659"/>
    </source>
</evidence>
<reference evidence="3 7" key="2">
    <citation type="submission" date="2015-02" db="EMBL/GenBank/DDBJ databases">
        <title>Physiological reanalysis, assessment of diazotrophy, and genome sequences of multiple isolates of Streptomyces thermoautotrophicus.</title>
        <authorList>
            <person name="MacKellar D.C."/>
            <person name="Lieber L."/>
            <person name="Norman J."/>
            <person name="Bolger A."/>
            <person name="Tobin C."/>
            <person name="Murray J.W."/>
            <person name="Prell J."/>
        </authorList>
    </citation>
    <scope>NUCLEOTIDE SEQUENCE [LARGE SCALE GENOMIC DNA]</scope>
    <source>
        <strain evidence="3 7">UBT1</strain>
    </source>
</reference>
<accession>A0A132N3Q8</accession>
<dbReference type="Pfam" id="PF00248">
    <property type="entry name" value="Aldo_ket_red"/>
    <property type="match status" value="1"/>
</dbReference>
<dbReference type="CDD" id="cd19095">
    <property type="entry name" value="AKR_PA4992-like"/>
    <property type="match status" value="1"/>
</dbReference>
<dbReference type="AlphaFoldDB" id="A0A132N3Q8"/>
<dbReference type="Proteomes" id="UP000070598">
    <property type="component" value="Unassembled WGS sequence"/>
</dbReference>
<dbReference type="SUPFAM" id="SSF51430">
    <property type="entry name" value="NAD(P)-linked oxidoreductase"/>
    <property type="match status" value="1"/>
</dbReference>
<dbReference type="EMBL" id="JYIK01000673">
    <property type="protein sequence ID" value="KWX09949.1"/>
    <property type="molecule type" value="Genomic_DNA"/>
</dbReference>
<name>A0A132N3Q8_9ACTN</name>
<dbReference type="InterPro" id="IPR036812">
    <property type="entry name" value="NAD(P)_OxRdtase_dom_sf"/>
</dbReference>
<comment type="caution">
    <text evidence="3">The sequence shown here is derived from an EMBL/GenBank/DDBJ whole genome shotgun (WGS) entry which is preliminary data.</text>
</comment>
<evidence type="ECO:0000313" key="5">
    <source>
        <dbReference type="Proteomes" id="UP000070188"/>
    </source>
</evidence>
<dbReference type="PANTHER" id="PTHR43312">
    <property type="entry name" value="D-THREO-ALDOSE 1-DEHYDROGENASE"/>
    <property type="match status" value="1"/>
</dbReference>
<sequence>MELRPLGRSGVSVPVIGMGTWRTFDVPDRLAEDRRRVVDAALEAGATVMDSSPMYGRAERVLGWALEGRRDAAFVATKVWTYDDAEAERQIDTALGFFGGWVDLYQVHNLVAWARRLAQLERRRAAGQVRLVGITHYAASAFGELAAVMRSGRVDAVQVPYNPGQREVERQVLPLADELGIGVLVMRPFGEGDLLRRPPREQDLAPLREYGVRTWAQALLKWILSDRRCTVAIPATRWPERMRENAAAGEPPWLDADARAYVARLAVG</sequence>
<dbReference type="Proteomes" id="UP000070659">
    <property type="component" value="Unassembled WGS sequence"/>
</dbReference>
<evidence type="ECO:0000313" key="6">
    <source>
        <dbReference type="Proteomes" id="UP000070598"/>
    </source>
</evidence>
<dbReference type="EMBL" id="LAXD01000001">
    <property type="protein sequence ID" value="KWX01107.1"/>
    <property type="molecule type" value="Genomic_DNA"/>
</dbReference>
<keyword evidence="5" id="KW-1185">Reference proteome</keyword>
<dbReference type="EMBL" id="JYIJ01000014">
    <property type="protein sequence ID" value="KWX04759.1"/>
    <property type="molecule type" value="Genomic_DNA"/>
</dbReference>
<reference evidence="2" key="3">
    <citation type="submission" date="2015-04" db="EMBL/GenBank/DDBJ databases">
        <title>Physiological reanalysis, assessment of diazotrophy, and genome sequences of multiple isolates of Streptomyces thermoautotrophicus.</title>
        <authorList>
            <person name="MacKellar D.C."/>
            <person name="Lieber L."/>
            <person name="Norman J."/>
            <person name="Bolger A."/>
            <person name="Tobin C."/>
            <person name="Murray J.W."/>
            <person name="Woodward J."/>
            <person name="Friesen M."/>
            <person name="Prell J."/>
        </authorList>
    </citation>
    <scope>NUCLEOTIDE SEQUENCE [LARGE SCALE GENOMIC DNA]</scope>
    <source>
        <strain evidence="2">H1</strain>
    </source>
</reference>
<dbReference type="InterPro" id="IPR023210">
    <property type="entry name" value="NADP_OxRdtase_dom"/>
</dbReference>
<evidence type="ECO:0000259" key="1">
    <source>
        <dbReference type="Pfam" id="PF00248"/>
    </source>
</evidence>
<dbReference type="STRING" id="1469144.LI90_2135"/>
<dbReference type="InterPro" id="IPR053135">
    <property type="entry name" value="AKR2_Oxidoreductase"/>
</dbReference>
<dbReference type="Proteomes" id="UP000070188">
    <property type="component" value="Unassembled WGS sequence"/>
</dbReference>
<evidence type="ECO:0000313" key="4">
    <source>
        <dbReference type="EMBL" id="KWX09949.1"/>
    </source>
</evidence>
<dbReference type="Gene3D" id="3.20.20.100">
    <property type="entry name" value="NADP-dependent oxidoreductase domain"/>
    <property type="match status" value="1"/>
</dbReference>
<dbReference type="PANTHER" id="PTHR43312:SF1">
    <property type="entry name" value="NADP-DEPENDENT OXIDOREDUCTASE DOMAIN-CONTAINING PROTEIN"/>
    <property type="match status" value="1"/>
</dbReference>
<organism evidence="3 7">
    <name type="scientific">Carbonactinospora thermoautotrophica</name>
    <dbReference type="NCBI Taxonomy" id="1469144"/>
    <lineage>
        <taxon>Bacteria</taxon>
        <taxon>Bacillati</taxon>
        <taxon>Actinomycetota</taxon>
        <taxon>Actinomycetes</taxon>
        <taxon>Kitasatosporales</taxon>
        <taxon>Carbonactinosporaceae</taxon>
        <taxon>Carbonactinospora</taxon>
    </lineage>
</organism>
<dbReference type="RefSeq" id="WP_066887315.1">
    <property type="nucleotide sequence ID" value="NZ_JYIJ01000014.1"/>
</dbReference>
<evidence type="ECO:0000313" key="2">
    <source>
        <dbReference type="EMBL" id="KWX01107.1"/>
    </source>
</evidence>
<dbReference type="OrthoDB" id="9783572at2"/>
<protein>
    <submittedName>
        <fullName evidence="2">Aldo/keto reductase</fullName>
    </submittedName>
</protein>
<evidence type="ECO:0000313" key="3">
    <source>
        <dbReference type="EMBL" id="KWX04759.1"/>
    </source>
</evidence>